<gene>
    <name evidence="18" type="ORF">Adt_27485</name>
</gene>
<dbReference type="InterPro" id="IPR013083">
    <property type="entry name" value="Znf_RING/FYVE/PHD"/>
</dbReference>
<dbReference type="SUPFAM" id="SSF57850">
    <property type="entry name" value="RING/U-box"/>
    <property type="match status" value="1"/>
</dbReference>
<dbReference type="CDD" id="cd16461">
    <property type="entry name" value="RING-H2_EL5-like"/>
    <property type="match status" value="1"/>
</dbReference>
<keyword evidence="7" id="KW-0479">Metal-binding</keyword>
<evidence type="ECO:0000256" key="14">
    <source>
        <dbReference type="PROSITE-ProRule" id="PRU00175"/>
    </source>
</evidence>
<dbReference type="PANTHER" id="PTHR14155">
    <property type="entry name" value="RING FINGER DOMAIN-CONTAINING"/>
    <property type="match status" value="1"/>
</dbReference>
<dbReference type="EMBL" id="JBFOLK010000008">
    <property type="protein sequence ID" value="KAL2491857.1"/>
    <property type="molecule type" value="Genomic_DNA"/>
</dbReference>
<dbReference type="EC" id="2.3.2.27" evidence="4"/>
<dbReference type="AlphaFoldDB" id="A0ABD1RVZ1"/>
<keyword evidence="9" id="KW-0833">Ubl conjugation pathway</keyword>
<feature type="transmembrane region" description="Helical" evidence="15">
    <location>
        <begin position="53"/>
        <end position="75"/>
    </location>
</feature>
<evidence type="ECO:0000256" key="1">
    <source>
        <dbReference type="ARBA" id="ARBA00000900"/>
    </source>
</evidence>
<keyword evidence="10" id="KW-0862">Zinc</keyword>
<evidence type="ECO:0000256" key="8">
    <source>
        <dbReference type="ARBA" id="ARBA00022771"/>
    </source>
</evidence>
<comment type="pathway">
    <text evidence="3">Protein modification; protein ubiquitination.</text>
</comment>
<evidence type="ECO:0000313" key="19">
    <source>
        <dbReference type="Proteomes" id="UP001604336"/>
    </source>
</evidence>
<dbReference type="GO" id="GO:0008270">
    <property type="term" value="F:zinc ion binding"/>
    <property type="evidence" value="ECO:0007669"/>
    <property type="project" value="UniProtKB-KW"/>
</dbReference>
<evidence type="ECO:0000256" key="12">
    <source>
        <dbReference type="ARBA" id="ARBA00023136"/>
    </source>
</evidence>
<dbReference type="InterPro" id="IPR053238">
    <property type="entry name" value="RING-H2_zinc_finger"/>
</dbReference>
<comment type="subcellular location">
    <subcellularLocation>
        <location evidence="2">Membrane</location>
        <topology evidence="2">Single-pass membrane protein</topology>
    </subcellularLocation>
</comment>
<keyword evidence="8 14" id="KW-0863">Zinc-finger</keyword>
<keyword evidence="5" id="KW-0808">Transferase</keyword>
<dbReference type="PANTHER" id="PTHR14155:SF263">
    <property type="entry name" value="E3 UBIQUITIN-PROTEIN LIGASE ATL6"/>
    <property type="match status" value="1"/>
</dbReference>
<name>A0ABD1RVZ1_9LAMI</name>
<dbReference type="Proteomes" id="UP001604336">
    <property type="component" value="Unassembled WGS sequence"/>
</dbReference>
<evidence type="ECO:0000256" key="2">
    <source>
        <dbReference type="ARBA" id="ARBA00004167"/>
    </source>
</evidence>
<dbReference type="InterPro" id="IPR001841">
    <property type="entry name" value="Znf_RING"/>
</dbReference>
<proteinExistence type="inferred from homology"/>
<evidence type="ECO:0000256" key="4">
    <source>
        <dbReference type="ARBA" id="ARBA00012483"/>
    </source>
</evidence>
<evidence type="ECO:0000256" key="10">
    <source>
        <dbReference type="ARBA" id="ARBA00022833"/>
    </source>
</evidence>
<evidence type="ECO:0000256" key="16">
    <source>
        <dbReference type="SAM" id="SignalP"/>
    </source>
</evidence>
<evidence type="ECO:0000256" key="13">
    <source>
        <dbReference type="ARBA" id="ARBA00024209"/>
    </source>
</evidence>
<evidence type="ECO:0000259" key="17">
    <source>
        <dbReference type="PROSITE" id="PS50089"/>
    </source>
</evidence>
<evidence type="ECO:0000313" key="18">
    <source>
        <dbReference type="EMBL" id="KAL2491857.1"/>
    </source>
</evidence>
<keyword evidence="12 15" id="KW-0472">Membrane</keyword>
<dbReference type="PROSITE" id="PS50089">
    <property type="entry name" value="ZF_RING_2"/>
    <property type="match status" value="1"/>
</dbReference>
<evidence type="ECO:0000256" key="15">
    <source>
        <dbReference type="SAM" id="Phobius"/>
    </source>
</evidence>
<reference evidence="19" key="1">
    <citation type="submission" date="2024-07" db="EMBL/GenBank/DDBJ databases">
        <title>Two chromosome-level genome assemblies of Korean endemic species Abeliophyllum distichum and Forsythia ovata (Oleaceae).</title>
        <authorList>
            <person name="Jang H."/>
        </authorList>
    </citation>
    <scope>NUCLEOTIDE SEQUENCE [LARGE SCALE GENOMIC DNA]</scope>
</reference>
<comment type="similarity">
    <text evidence="13">Belongs to the RING-type zinc finger family. ATL subfamily.</text>
</comment>
<feature type="domain" description="RING-type" evidence="17">
    <location>
        <begin position="133"/>
        <end position="175"/>
    </location>
</feature>
<protein>
    <recommendedName>
        <fullName evidence="4">RING-type E3 ubiquitin transferase</fullName>
        <ecNumber evidence="4">2.3.2.27</ecNumber>
    </recommendedName>
</protein>
<evidence type="ECO:0000256" key="3">
    <source>
        <dbReference type="ARBA" id="ARBA00004906"/>
    </source>
</evidence>
<keyword evidence="16" id="KW-0732">Signal</keyword>
<dbReference type="SMART" id="SM00184">
    <property type="entry name" value="RING"/>
    <property type="match status" value="1"/>
</dbReference>
<dbReference type="GO" id="GO:0016020">
    <property type="term" value="C:membrane"/>
    <property type="evidence" value="ECO:0007669"/>
    <property type="project" value="UniProtKB-SubCell"/>
</dbReference>
<evidence type="ECO:0000256" key="11">
    <source>
        <dbReference type="ARBA" id="ARBA00022989"/>
    </source>
</evidence>
<sequence>MKTNGICFFHHEIVVFLSLFALLLFSEITTVGAQSTPPGENNNQYPYAKFSPSMAIIVVVLIAALFFMGFFSIYIRHCSDTSGTAGSVRRALSLRSRRAAAARGLDASILETFPTFPYSEVKDHKIGKGALECAVCLNEFEDNETIRLIPKCDHVFHAECIDAWLESHVTCPVCRANLVPVSTDGPTQEPELIDINENVERSNSSRNDEVVIQVESSNGRSATTARGHC</sequence>
<dbReference type="Gene3D" id="3.30.40.10">
    <property type="entry name" value="Zinc/RING finger domain, C3HC4 (zinc finger)"/>
    <property type="match status" value="1"/>
</dbReference>
<comment type="catalytic activity">
    <reaction evidence="1">
        <text>S-ubiquitinyl-[E2 ubiquitin-conjugating enzyme]-L-cysteine + [acceptor protein]-L-lysine = [E2 ubiquitin-conjugating enzyme]-L-cysteine + N(6)-ubiquitinyl-[acceptor protein]-L-lysine.</text>
        <dbReference type="EC" id="2.3.2.27"/>
    </reaction>
</comment>
<evidence type="ECO:0000256" key="5">
    <source>
        <dbReference type="ARBA" id="ARBA00022679"/>
    </source>
</evidence>
<accession>A0ABD1RVZ1</accession>
<dbReference type="FunFam" id="3.30.40.10:FF:000187">
    <property type="entry name" value="E3 ubiquitin-protein ligase ATL6"/>
    <property type="match status" value="1"/>
</dbReference>
<dbReference type="Pfam" id="PF13639">
    <property type="entry name" value="zf-RING_2"/>
    <property type="match status" value="1"/>
</dbReference>
<keyword evidence="19" id="KW-1185">Reference proteome</keyword>
<organism evidence="18 19">
    <name type="scientific">Abeliophyllum distichum</name>
    <dbReference type="NCBI Taxonomy" id="126358"/>
    <lineage>
        <taxon>Eukaryota</taxon>
        <taxon>Viridiplantae</taxon>
        <taxon>Streptophyta</taxon>
        <taxon>Embryophyta</taxon>
        <taxon>Tracheophyta</taxon>
        <taxon>Spermatophyta</taxon>
        <taxon>Magnoliopsida</taxon>
        <taxon>eudicotyledons</taxon>
        <taxon>Gunneridae</taxon>
        <taxon>Pentapetalae</taxon>
        <taxon>asterids</taxon>
        <taxon>lamiids</taxon>
        <taxon>Lamiales</taxon>
        <taxon>Oleaceae</taxon>
        <taxon>Forsythieae</taxon>
        <taxon>Abeliophyllum</taxon>
    </lineage>
</organism>
<feature type="signal peptide" evidence="16">
    <location>
        <begin position="1"/>
        <end position="33"/>
    </location>
</feature>
<keyword evidence="11 15" id="KW-1133">Transmembrane helix</keyword>
<dbReference type="GO" id="GO:0061630">
    <property type="term" value="F:ubiquitin protein ligase activity"/>
    <property type="evidence" value="ECO:0007669"/>
    <property type="project" value="UniProtKB-EC"/>
</dbReference>
<evidence type="ECO:0000256" key="9">
    <source>
        <dbReference type="ARBA" id="ARBA00022786"/>
    </source>
</evidence>
<comment type="caution">
    <text evidence="18">The sequence shown here is derived from an EMBL/GenBank/DDBJ whole genome shotgun (WGS) entry which is preliminary data.</text>
</comment>
<feature type="chain" id="PRO_5044891245" description="RING-type E3 ubiquitin transferase" evidence="16">
    <location>
        <begin position="34"/>
        <end position="229"/>
    </location>
</feature>
<evidence type="ECO:0000256" key="7">
    <source>
        <dbReference type="ARBA" id="ARBA00022723"/>
    </source>
</evidence>
<keyword evidence="6 15" id="KW-0812">Transmembrane</keyword>
<evidence type="ECO:0000256" key="6">
    <source>
        <dbReference type="ARBA" id="ARBA00022692"/>
    </source>
</evidence>